<evidence type="ECO:0000256" key="2">
    <source>
        <dbReference type="PIRSR" id="PIRSR601310-3"/>
    </source>
</evidence>
<dbReference type="InterPro" id="IPR001310">
    <property type="entry name" value="Histidine_triad_HIT"/>
</dbReference>
<gene>
    <name evidence="5" type="ORF">GA0070607_2961</name>
</gene>
<dbReference type="InterPro" id="IPR011146">
    <property type="entry name" value="HIT-like"/>
</dbReference>
<proteinExistence type="predicted"/>
<dbReference type="PANTHER" id="PTHR46648">
    <property type="entry name" value="HIT FAMILY PROTEIN 1"/>
    <property type="match status" value="1"/>
</dbReference>
<sequence length="147" mass="16522">MTVEADCPFCEIVRRETPDTREVYRDEHVVAFFPVEPATLGHTLVVPRDHIPDVWSLDEEAATRLAHITLRLSHAVKSATEPEGLNIIQSNGVVATQTVPHLHVHLVPRWSGDGMGPIWPSKTSYPEAQKDDVWQRLRSECRKVGGK</sequence>
<organism evidence="5 6">
    <name type="scientific">Micromonospora coriariae</name>
    <dbReference type="NCBI Taxonomy" id="285665"/>
    <lineage>
        <taxon>Bacteria</taxon>
        <taxon>Bacillati</taxon>
        <taxon>Actinomycetota</taxon>
        <taxon>Actinomycetes</taxon>
        <taxon>Micromonosporales</taxon>
        <taxon>Micromonosporaceae</taxon>
        <taxon>Micromonospora</taxon>
    </lineage>
</organism>
<dbReference type="PANTHER" id="PTHR46648:SF1">
    <property type="entry name" value="ADENOSINE 5'-MONOPHOSPHORAMIDASE HNT1"/>
    <property type="match status" value="1"/>
</dbReference>
<dbReference type="EMBL" id="LT607412">
    <property type="protein sequence ID" value="SCE89782.1"/>
    <property type="molecule type" value="Genomic_DNA"/>
</dbReference>
<dbReference type="Gene3D" id="3.30.428.10">
    <property type="entry name" value="HIT-like"/>
    <property type="match status" value="1"/>
</dbReference>
<dbReference type="Proteomes" id="UP000198243">
    <property type="component" value="Chromosome I"/>
</dbReference>
<dbReference type="AlphaFoldDB" id="A0A1C4W0P2"/>
<evidence type="ECO:0000313" key="6">
    <source>
        <dbReference type="Proteomes" id="UP000198243"/>
    </source>
</evidence>
<dbReference type="PROSITE" id="PS51084">
    <property type="entry name" value="HIT_2"/>
    <property type="match status" value="1"/>
</dbReference>
<protein>
    <submittedName>
        <fullName evidence="5">Histidine triad (HIT) family protein</fullName>
    </submittedName>
</protein>
<keyword evidence="6" id="KW-1185">Reference proteome</keyword>
<dbReference type="GO" id="GO:0003824">
    <property type="term" value="F:catalytic activity"/>
    <property type="evidence" value="ECO:0007669"/>
    <property type="project" value="InterPro"/>
</dbReference>
<feature type="active site" description="Tele-AMP-histidine intermediate" evidence="1">
    <location>
        <position position="103"/>
    </location>
</feature>
<dbReference type="InterPro" id="IPR036265">
    <property type="entry name" value="HIT-like_sf"/>
</dbReference>
<accession>A0A1C4W0P2</accession>
<feature type="short sequence motif" description="Histidine triad motif" evidence="2 3">
    <location>
        <begin position="101"/>
        <end position="105"/>
    </location>
</feature>
<evidence type="ECO:0000256" key="1">
    <source>
        <dbReference type="PIRSR" id="PIRSR601310-1"/>
    </source>
</evidence>
<evidence type="ECO:0000259" key="4">
    <source>
        <dbReference type="PROSITE" id="PS51084"/>
    </source>
</evidence>
<dbReference type="GO" id="GO:0009117">
    <property type="term" value="P:nucleotide metabolic process"/>
    <property type="evidence" value="ECO:0007669"/>
    <property type="project" value="TreeGrafter"/>
</dbReference>
<dbReference type="OrthoDB" id="9784774at2"/>
<dbReference type="SUPFAM" id="SSF54197">
    <property type="entry name" value="HIT-like"/>
    <property type="match status" value="1"/>
</dbReference>
<evidence type="ECO:0000256" key="3">
    <source>
        <dbReference type="PROSITE-ProRule" id="PRU00464"/>
    </source>
</evidence>
<name>A0A1C4W0P2_9ACTN</name>
<dbReference type="Pfam" id="PF01230">
    <property type="entry name" value="HIT"/>
    <property type="match status" value="1"/>
</dbReference>
<evidence type="ECO:0000313" key="5">
    <source>
        <dbReference type="EMBL" id="SCE89782.1"/>
    </source>
</evidence>
<reference evidence="6" key="1">
    <citation type="submission" date="2016-06" db="EMBL/GenBank/DDBJ databases">
        <authorList>
            <person name="Varghese N."/>
            <person name="Submissions Spin"/>
        </authorList>
    </citation>
    <scope>NUCLEOTIDE SEQUENCE [LARGE SCALE GENOMIC DNA]</scope>
    <source>
        <strain evidence="6">DSM 44875</strain>
    </source>
</reference>
<feature type="domain" description="HIT" evidence="4">
    <location>
        <begin position="8"/>
        <end position="116"/>
    </location>
</feature>